<comment type="similarity">
    <text evidence="3 15 17">Belongs to the RNA methyltransferase TrmD family.</text>
</comment>
<evidence type="ECO:0000256" key="15">
    <source>
        <dbReference type="HAMAP-Rule" id="MF_00605"/>
    </source>
</evidence>
<evidence type="ECO:0000256" key="7">
    <source>
        <dbReference type="ARBA" id="ARBA00022490"/>
    </source>
</evidence>
<comment type="subcellular location">
    <subcellularLocation>
        <location evidence="2 15 17">Cytoplasm</location>
    </subcellularLocation>
</comment>
<dbReference type="PANTHER" id="PTHR46417:SF1">
    <property type="entry name" value="TRNA (GUANINE-N(1)-)-METHYLTRANSFERASE"/>
    <property type="match status" value="1"/>
</dbReference>
<feature type="domain" description="tRNA methyltransferase TRMD/TRM10-type" evidence="18">
    <location>
        <begin position="1"/>
        <end position="225"/>
    </location>
</feature>
<dbReference type="GO" id="GO:0002939">
    <property type="term" value="P:tRNA N1-guanine methylation"/>
    <property type="evidence" value="ECO:0007669"/>
    <property type="project" value="TreeGrafter"/>
</dbReference>
<comment type="function">
    <text evidence="1 15 17">Specifically methylates guanosine-37 in various tRNAs.</text>
</comment>
<dbReference type="AlphaFoldDB" id="A0A2U3QFL2"/>
<dbReference type="NCBIfam" id="TIGR00088">
    <property type="entry name" value="trmD"/>
    <property type="match status" value="1"/>
</dbReference>
<dbReference type="InterPro" id="IPR002649">
    <property type="entry name" value="tRNA_m1G_MeTrfase_TrmD"/>
</dbReference>
<evidence type="ECO:0000313" key="20">
    <source>
        <dbReference type="Proteomes" id="UP000245125"/>
    </source>
</evidence>
<accession>A0A2U3QFL2</accession>
<dbReference type="EC" id="2.1.1.228" evidence="5 15"/>
<dbReference type="SUPFAM" id="SSF75217">
    <property type="entry name" value="alpha/beta knot"/>
    <property type="match status" value="1"/>
</dbReference>
<dbReference type="PANTHER" id="PTHR46417">
    <property type="entry name" value="TRNA (GUANINE-N(1)-)-METHYLTRANSFERASE"/>
    <property type="match status" value="1"/>
</dbReference>
<proteinExistence type="inferred from homology"/>
<evidence type="ECO:0000256" key="1">
    <source>
        <dbReference type="ARBA" id="ARBA00002634"/>
    </source>
</evidence>
<dbReference type="Gene3D" id="1.10.1270.20">
    <property type="entry name" value="tRNA(m1g37)methyltransferase, domain 2"/>
    <property type="match status" value="1"/>
</dbReference>
<keyword evidence="10 15" id="KW-0949">S-adenosyl-L-methionine</keyword>
<dbReference type="FunFam" id="3.40.1280.10:FF:000001">
    <property type="entry name" value="tRNA (guanine-N(1)-)-methyltransferase"/>
    <property type="match status" value="1"/>
</dbReference>
<evidence type="ECO:0000256" key="13">
    <source>
        <dbReference type="ARBA" id="ARBA00033392"/>
    </source>
</evidence>
<dbReference type="HAMAP" id="MF_00605">
    <property type="entry name" value="TrmD"/>
    <property type="match status" value="1"/>
</dbReference>
<dbReference type="Proteomes" id="UP000245125">
    <property type="component" value="Unassembled WGS sequence"/>
</dbReference>
<name>A0A2U3QFL2_9BACT</name>
<feature type="binding site" evidence="15 16">
    <location>
        <position position="113"/>
    </location>
    <ligand>
        <name>S-adenosyl-L-methionine</name>
        <dbReference type="ChEBI" id="CHEBI:59789"/>
    </ligand>
</feature>
<keyword evidence="20" id="KW-1185">Reference proteome</keyword>
<evidence type="ECO:0000313" key="19">
    <source>
        <dbReference type="EMBL" id="SPQ00174.1"/>
    </source>
</evidence>
<dbReference type="InterPro" id="IPR029028">
    <property type="entry name" value="Alpha/beta_knot_MTases"/>
</dbReference>
<evidence type="ECO:0000256" key="2">
    <source>
        <dbReference type="ARBA" id="ARBA00004496"/>
    </source>
</evidence>
<comment type="subunit">
    <text evidence="4 15 17">Homodimer.</text>
</comment>
<dbReference type="FunFam" id="1.10.1270.20:FF:000001">
    <property type="entry name" value="tRNA (guanine-N(1)-)-methyltransferase"/>
    <property type="match status" value="1"/>
</dbReference>
<organism evidence="19 20">
    <name type="scientific">Candidatus Sulfobium mesophilum</name>
    <dbReference type="NCBI Taxonomy" id="2016548"/>
    <lineage>
        <taxon>Bacteria</taxon>
        <taxon>Pseudomonadati</taxon>
        <taxon>Nitrospirota</taxon>
        <taxon>Nitrospiria</taxon>
        <taxon>Nitrospirales</taxon>
        <taxon>Nitrospiraceae</taxon>
        <taxon>Candidatus Sulfobium</taxon>
    </lineage>
</organism>
<keyword evidence="8 15" id="KW-0489">Methyltransferase</keyword>
<evidence type="ECO:0000256" key="10">
    <source>
        <dbReference type="ARBA" id="ARBA00022691"/>
    </source>
</evidence>
<dbReference type="GO" id="GO:0005829">
    <property type="term" value="C:cytosol"/>
    <property type="evidence" value="ECO:0007669"/>
    <property type="project" value="TreeGrafter"/>
</dbReference>
<evidence type="ECO:0000256" key="3">
    <source>
        <dbReference type="ARBA" id="ARBA00007630"/>
    </source>
</evidence>
<reference evidence="20" key="1">
    <citation type="submission" date="2018-03" db="EMBL/GenBank/DDBJ databases">
        <authorList>
            <person name="Zecchin S."/>
        </authorList>
    </citation>
    <scope>NUCLEOTIDE SEQUENCE [LARGE SCALE GENOMIC DNA]</scope>
</reference>
<evidence type="ECO:0000256" key="9">
    <source>
        <dbReference type="ARBA" id="ARBA00022679"/>
    </source>
</evidence>
<comment type="catalytic activity">
    <reaction evidence="14 15 17">
        <text>guanosine(37) in tRNA + S-adenosyl-L-methionine = N(1)-methylguanosine(37) in tRNA + S-adenosyl-L-homocysteine + H(+)</text>
        <dbReference type="Rhea" id="RHEA:36899"/>
        <dbReference type="Rhea" id="RHEA-COMP:10145"/>
        <dbReference type="Rhea" id="RHEA-COMP:10147"/>
        <dbReference type="ChEBI" id="CHEBI:15378"/>
        <dbReference type="ChEBI" id="CHEBI:57856"/>
        <dbReference type="ChEBI" id="CHEBI:59789"/>
        <dbReference type="ChEBI" id="CHEBI:73542"/>
        <dbReference type="ChEBI" id="CHEBI:74269"/>
        <dbReference type="EC" id="2.1.1.228"/>
    </reaction>
</comment>
<evidence type="ECO:0000259" key="18">
    <source>
        <dbReference type="Pfam" id="PF01746"/>
    </source>
</evidence>
<evidence type="ECO:0000256" key="5">
    <source>
        <dbReference type="ARBA" id="ARBA00012807"/>
    </source>
</evidence>
<keyword evidence="11 15" id="KW-0819">tRNA processing</keyword>
<dbReference type="InterPro" id="IPR023148">
    <property type="entry name" value="tRNA_m1G_MeTrfase_C_sf"/>
</dbReference>
<evidence type="ECO:0000256" key="11">
    <source>
        <dbReference type="ARBA" id="ARBA00022694"/>
    </source>
</evidence>
<dbReference type="InterPro" id="IPR016009">
    <property type="entry name" value="tRNA_MeTrfase_TRMD/TRM10"/>
</dbReference>
<protein>
    <recommendedName>
        <fullName evidence="6 15">tRNA (guanine-N(1)-)-methyltransferase</fullName>
        <ecNumber evidence="5 15">2.1.1.228</ecNumber>
    </recommendedName>
    <alternativeName>
        <fullName evidence="12 15">M1G-methyltransferase</fullName>
    </alternativeName>
    <alternativeName>
        <fullName evidence="13 15">tRNA [GM37] methyltransferase</fullName>
    </alternativeName>
</protein>
<evidence type="ECO:0000256" key="16">
    <source>
        <dbReference type="PIRSR" id="PIRSR000386-1"/>
    </source>
</evidence>
<dbReference type="GO" id="GO:0052906">
    <property type="term" value="F:tRNA (guanine(37)-N1)-methyltransferase activity"/>
    <property type="evidence" value="ECO:0007669"/>
    <property type="project" value="UniProtKB-UniRule"/>
</dbReference>
<dbReference type="EMBL" id="OUUY01000063">
    <property type="protein sequence ID" value="SPQ00174.1"/>
    <property type="molecule type" value="Genomic_DNA"/>
</dbReference>
<feature type="binding site" evidence="15 16">
    <location>
        <begin position="133"/>
        <end position="138"/>
    </location>
    <ligand>
        <name>S-adenosyl-L-methionine</name>
        <dbReference type="ChEBI" id="CHEBI:59789"/>
    </ligand>
</feature>
<evidence type="ECO:0000256" key="12">
    <source>
        <dbReference type="ARBA" id="ARBA00029736"/>
    </source>
</evidence>
<gene>
    <name evidence="15 19" type="primary">trmD</name>
    <name evidence="19" type="ORF">NBG4_190017</name>
</gene>
<dbReference type="Gene3D" id="3.40.1280.10">
    <property type="match status" value="1"/>
</dbReference>
<evidence type="ECO:0000256" key="8">
    <source>
        <dbReference type="ARBA" id="ARBA00022603"/>
    </source>
</evidence>
<keyword evidence="9 15" id="KW-0808">Transferase</keyword>
<evidence type="ECO:0000256" key="4">
    <source>
        <dbReference type="ARBA" id="ARBA00011738"/>
    </source>
</evidence>
<dbReference type="PIRSF" id="PIRSF000386">
    <property type="entry name" value="tRNA_mtase"/>
    <property type="match status" value="1"/>
</dbReference>
<dbReference type="CDD" id="cd18080">
    <property type="entry name" value="TrmD-like"/>
    <property type="match status" value="1"/>
</dbReference>
<evidence type="ECO:0000256" key="6">
    <source>
        <dbReference type="ARBA" id="ARBA00014679"/>
    </source>
</evidence>
<dbReference type="NCBIfam" id="NF000648">
    <property type="entry name" value="PRK00026.1"/>
    <property type="match status" value="1"/>
</dbReference>
<sequence>MTFSIVTIFPDMVHAYLNASIMKRAIKSGVINVAVHNLRDYTLDKHKSVDDYPYGGGAGMVMKAEPFFMITEKLWPEKESRKIILLSPQGRLFDQEAAETLSGEQREIVFFCGRYEAIDERVKEQLVDEEISIGNYVLTGGELPALVIIDVISRLVPGVLGDSRSFEEDSFTCGLLDYPHYTRPEFFRGMEVPGVLLSGNHSEIRKWRKKQSLKATLEKRPELIDAYSLAPEDKEILDKLKEERK</sequence>
<evidence type="ECO:0000256" key="14">
    <source>
        <dbReference type="ARBA" id="ARBA00047783"/>
    </source>
</evidence>
<dbReference type="InterPro" id="IPR029026">
    <property type="entry name" value="tRNA_m1G_MTases_N"/>
</dbReference>
<dbReference type="OrthoDB" id="9807416at2"/>
<evidence type="ECO:0000256" key="17">
    <source>
        <dbReference type="RuleBase" id="RU003464"/>
    </source>
</evidence>
<dbReference type="Pfam" id="PF01746">
    <property type="entry name" value="tRNA_m1G_MT"/>
    <property type="match status" value="1"/>
</dbReference>
<keyword evidence="7 15" id="KW-0963">Cytoplasm</keyword>